<accession>A0A8J5SXD9</accession>
<comment type="caution">
    <text evidence="2">The sequence shown here is derived from an EMBL/GenBank/DDBJ whole genome shotgun (WGS) entry which is preliminary data.</text>
</comment>
<organism evidence="2 3">
    <name type="scientific">Zizania palustris</name>
    <name type="common">Northern wild rice</name>
    <dbReference type="NCBI Taxonomy" id="103762"/>
    <lineage>
        <taxon>Eukaryota</taxon>
        <taxon>Viridiplantae</taxon>
        <taxon>Streptophyta</taxon>
        <taxon>Embryophyta</taxon>
        <taxon>Tracheophyta</taxon>
        <taxon>Spermatophyta</taxon>
        <taxon>Magnoliopsida</taxon>
        <taxon>Liliopsida</taxon>
        <taxon>Poales</taxon>
        <taxon>Poaceae</taxon>
        <taxon>BOP clade</taxon>
        <taxon>Oryzoideae</taxon>
        <taxon>Oryzeae</taxon>
        <taxon>Zizaniinae</taxon>
        <taxon>Zizania</taxon>
    </lineage>
</organism>
<proteinExistence type="predicted"/>
<reference evidence="2" key="1">
    <citation type="journal article" date="2021" name="bioRxiv">
        <title>Whole Genome Assembly and Annotation of Northern Wild Rice, Zizania palustris L., Supports a Whole Genome Duplication in the Zizania Genus.</title>
        <authorList>
            <person name="Haas M."/>
            <person name="Kono T."/>
            <person name="Macchietto M."/>
            <person name="Millas R."/>
            <person name="McGilp L."/>
            <person name="Shao M."/>
            <person name="Duquette J."/>
            <person name="Hirsch C.N."/>
            <person name="Kimball J."/>
        </authorList>
    </citation>
    <scope>NUCLEOTIDE SEQUENCE</scope>
    <source>
        <tissue evidence="2">Fresh leaf tissue</tissue>
    </source>
</reference>
<feature type="compositionally biased region" description="Acidic residues" evidence="1">
    <location>
        <begin position="92"/>
        <end position="111"/>
    </location>
</feature>
<reference evidence="2" key="2">
    <citation type="submission" date="2021-02" db="EMBL/GenBank/DDBJ databases">
        <authorList>
            <person name="Kimball J.A."/>
            <person name="Haas M.W."/>
            <person name="Macchietto M."/>
            <person name="Kono T."/>
            <person name="Duquette J."/>
            <person name="Shao M."/>
        </authorList>
    </citation>
    <scope>NUCLEOTIDE SEQUENCE</scope>
    <source>
        <tissue evidence="2">Fresh leaf tissue</tissue>
    </source>
</reference>
<protein>
    <submittedName>
        <fullName evidence="2">Uncharacterized protein</fullName>
    </submittedName>
</protein>
<keyword evidence="3" id="KW-1185">Reference proteome</keyword>
<feature type="region of interest" description="Disordered" evidence="1">
    <location>
        <begin position="88"/>
        <end position="111"/>
    </location>
</feature>
<gene>
    <name evidence="2" type="ORF">GUJ93_ZPchr0006g44997</name>
</gene>
<name>A0A8J5SXD9_ZIZPA</name>
<sequence length="111" mass="12500">MVLPELNSALVQKDEHRDSGPTLMVIMLLQLLSQCQQILSKFLRQKAKLAAGSQSNTDHVITKIKDHHRAFNAMIVIFDPDFRKQLPGSDDLMSDAETEEGNEADDTQSHR</sequence>
<evidence type="ECO:0000313" key="2">
    <source>
        <dbReference type="EMBL" id="KAG8073282.1"/>
    </source>
</evidence>
<dbReference type="Proteomes" id="UP000729402">
    <property type="component" value="Unassembled WGS sequence"/>
</dbReference>
<dbReference type="EMBL" id="JAAALK010000283">
    <property type="protein sequence ID" value="KAG8073282.1"/>
    <property type="molecule type" value="Genomic_DNA"/>
</dbReference>
<evidence type="ECO:0000313" key="3">
    <source>
        <dbReference type="Proteomes" id="UP000729402"/>
    </source>
</evidence>
<dbReference type="AlphaFoldDB" id="A0A8J5SXD9"/>
<evidence type="ECO:0000256" key="1">
    <source>
        <dbReference type="SAM" id="MobiDB-lite"/>
    </source>
</evidence>